<proteinExistence type="inferred from homology"/>
<protein>
    <submittedName>
        <fullName evidence="6">LysR-family transcriptional regulatory protein</fullName>
    </submittedName>
</protein>
<evidence type="ECO:0000256" key="2">
    <source>
        <dbReference type="ARBA" id="ARBA00023015"/>
    </source>
</evidence>
<keyword evidence="2" id="KW-0805">Transcription regulation</keyword>
<organism evidence="6 7">
    <name type="scientific">Streptomyces griseus</name>
    <dbReference type="NCBI Taxonomy" id="1911"/>
    <lineage>
        <taxon>Bacteria</taxon>
        <taxon>Bacillati</taxon>
        <taxon>Actinomycetota</taxon>
        <taxon>Actinomycetes</taxon>
        <taxon>Kitasatosporales</taxon>
        <taxon>Streptomycetaceae</taxon>
        <taxon>Streptomyces</taxon>
    </lineage>
</organism>
<dbReference type="InterPro" id="IPR000847">
    <property type="entry name" value="LysR_HTH_N"/>
</dbReference>
<dbReference type="Gene3D" id="3.40.190.10">
    <property type="entry name" value="Periplasmic binding protein-like II"/>
    <property type="match status" value="2"/>
</dbReference>
<accession>A0A380MR70</accession>
<evidence type="ECO:0000259" key="5">
    <source>
        <dbReference type="PROSITE" id="PS50931"/>
    </source>
</evidence>
<evidence type="ECO:0000313" key="7">
    <source>
        <dbReference type="Proteomes" id="UP000254150"/>
    </source>
</evidence>
<dbReference type="PANTHER" id="PTHR30346:SF0">
    <property type="entry name" value="HCA OPERON TRANSCRIPTIONAL ACTIVATOR HCAR"/>
    <property type="match status" value="1"/>
</dbReference>
<dbReference type="Pfam" id="PF03466">
    <property type="entry name" value="LysR_substrate"/>
    <property type="match status" value="1"/>
</dbReference>
<dbReference type="SUPFAM" id="SSF53850">
    <property type="entry name" value="Periplasmic binding protein-like II"/>
    <property type="match status" value="1"/>
</dbReference>
<dbReference type="SUPFAM" id="SSF46785">
    <property type="entry name" value="Winged helix' DNA-binding domain"/>
    <property type="match status" value="1"/>
</dbReference>
<evidence type="ECO:0000256" key="4">
    <source>
        <dbReference type="ARBA" id="ARBA00023163"/>
    </source>
</evidence>
<evidence type="ECO:0000256" key="3">
    <source>
        <dbReference type="ARBA" id="ARBA00023125"/>
    </source>
</evidence>
<name>A0A380MR70_STRGR</name>
<dbReference type="AlphaFoldDB" id="A0A380MR70"/>
<feature type="domain" description="HTH lysR-type" evidence="5">
    <location>
        <begin position="2"/>
        <end position="59"/>
    </location>
</feature>
<dbReference type="Pfam" id="PF00126">
    <property type="entry name" value="HTH_1"/>
    <property type="match status" value="1"/>
</dbReference>
<dbReference type="GO" id="GO:0032993">
    <property type="term" value="C:protein-DNA complex"/>
    <property type="evidence" value="ECO:0007669"/>
    <property type="project" value="TreeGrafter"/>
</dbReference>
<dbReference type="PROSITE" id="PS50931">
    <property type="entry name" value="HTH_LYSR"/>
    <property type="match status" value="1"/>
</dbReference>
<comment type="similarity">
    <text evidence="1">Belongs to the LysR transcriptional regulatory family.</text>
</comment>
<dbReference type="GO" id="GO:0003677">
    <property type="term" value="F:DNA binding"/>
    <property type="evidence" value="ECO:0007669"/>
    <property type="project" value="UniProtKB-KW"/>
</dbReference>
<evidence type="ECO:0000256" key="1">
    <source>
        <dbReference type="ARBA" id="ARBA00009437"/>
    </source>
</evidence>
<evidence type="ECO:0000313" key="6">
    <source>
        <dbReference type="EMBL" id="SUO94413.1"/>
    </source>
</evidence>
<gene>
    <name evidence="6" type="primary">oxyR_1</name>
    <name evidence="6" type="ORF">NCTC7807_00861</name>
</gene>
<dbReference type="InterPro" id="IPR036388">
    <property type="entry name" value="WH-like_DNA-bd_sf"/>
</dbReference>
<dbReference type="GO" id="GO:0003700">
    <property type="term" value="F:DNA-binding transcription factor activity"/>
    <property type="evidence" value="ECO:0007669"/>
    <property type="project" value="InterPro"/>
</dbReference>
<keyword evidence="3" id="KW-0238">DNA-binding</keyword>
<keyword evidence="4" id="KW-0804">Transcription</keyword>
<reference evidence="6 7" key="1">
    <citation type="submission" date="2018-06" db="EMBL/GenBank/DDBJ databases">
        <authorList>
            <consortium name="Pathogen Informatics"/>
            <person name="Doyle S."/>
        </authorList>
    </citation>
    <scope>NUCLEOTIDE SEQUENCE [LARGE SCALE GENOMIC DNA]</scope>
    <source>
        <strain evidence="6 7">NCTC7807</strain>
    </source>
</reference>
<dbReference type="InterPro" id="IPR036390">
    <property type="entry name" value="WH_DNA-bd_sf"/>
</dbReference>
<dbReference type="PANTHER" id="PTHR30346">
    <property type="entry name" value="TRANSCRIPTIONAL DUAL REGULATOR HCAR-RELATED"/>
    <property type="match status" value="1"/>
</dbReference>
<dbReference type="RefSeq" id="WP_115067928.1">
    <property type="nucleotide sequence ID" value="NZ_UHID01000001.1"/>
</dbReference>
<dbReference type="EMBL" id="UHID01000001">
    <property type="protein sequence ID" value="SUO94413.1"/>
    <property type="molecule type" value="Genomic_DNA"/>
</dbReference>
<dbReference type="Gene3D" id="1.10.10.10">
    <property type="entry name" value="Winged helix-like DNA-binding domain superfamily/Winged helix DNA-binding domain"/>
    <property type="match status" value="1"/>
</dbReference>
<sequence>MLELLEWEVFLTLAEELHFGRTAERLHVTTGRVSQLLKKLEGRVGAPLFTRTSRTVELTEIGIQLHEDLHLAHEQVERGMARAVDAASGALNSLRVGYVGALAGQVMHGAARKCAEGGFGSPVRTEEVQVAESLASLREERVDLLAICLPLRAPDILVGPVLFAEPRMLAVSAGHRLAERTSVSMEDLAGLTLLRPAGAGQDEWLSDRAPRHTPAGAAVVGGPRVSTFQEALQQTGAGVGAVVVGAQVERFYSRPDVVYLPFRDAPPIEWAVAWLRTRDTPRKREFARIARDVGQRAVRG</sequence>
<dbReference type="Proteomes" id="UP000254150">
    <property type="component" value="Unassembled WGS sequence"/>
</dbReference>
<dbReference type="InterPro" id="IPR005119">
    <property type="entry name" value="LysR_subst-bd"/>
</dbReference>